<keyword evidence="3" id="KW-1185">Reference proteome</keyword>
<gene>
    <name evidence="2" type="ORF">HUE87_02910</name>
</gene>
<proteinExistence type="predicted"/>
<name>A0A7S7M142_9BACT</name>
<feature type="transmembrane region" description="Helical" evidence="1">
    <location>
        <begin position="285"/>
        <end position="304"/>
    </location>
</feature>
<evidence type="ECO:0000313" key="2">
    <source>
        <dbReference type="EMBL" id="QOY55206.1"/>
    </source>
</evidence>
<evidence type="ECO:0000313" key="3">
    <source>
        <dbReference type="Proteomes" id="UP000593836"/>
    </source>
</evidence>
<evidence type="ECO:0008006" key="4">
    <source>
        <dbReference type="Google" id="ProtNLM"/>
    </source>
</evidence>
<feature type="transmembrane region" description="Helical" evidence="1">
    <location>
        <begin position="254"/>
        <end position="273"/>
    </location>
</feature>
<dbReference type="AlphaFoldDB" id="A0A7S7M142"/>
<feature type="transmembrane region" description="Helical" evidence="1">
    <location>
        <begin position="198"/>
        <end position="217"/>
    </location>
</feature>
<feature type="transmembrane region" description="Helical" evidence="1">
    <location>
        <begin position="7"/>
        <end position="30"/>
    </location>
</feature>
<feature type="transmembrane region" description="Helical" evidence="1">
    <location>
        <begin position="90"/>
        <end position="121"/>
    </location>
</feature>
<evidence type="ECO:0000256" key="1">
    <source>
        <dbReference type="SAM" id="Phobius"/>
    </source>
</evidence>
<feature type="transmembrane region" description="Helical" evidence="1">
    <location>
        <begin position="229"/>
        <end position="248"/>
    </location>
</feature>
<keyword evidence="1" id="KW-0472">Membrane</keyword>
<feature type="transmembrane region" description="Helical" evidence="1">
    <location>
        <begin position="167"/>
        <end position="186"/>
    </location>
</feature>
<dbReference type="Proteomes" id="UP000593836">
    <property type="component" value="Chromosome"/>
</dbReference>
<dbReference type="EMBL" id="CP054493">
    <property type="protein sequence ID" value="QOY55206.1"/>
    <property type="molecule type" value="Genomic_DNA"/>
</dbReference>
<reference evidence="2 3" key="1">
    <citation type="submission" date="2020-05" db="EMBL/GenBank/DDBJ databases">
        <title>Sulfurimonas marisnigri, sp. nov., and Sulfurimonas baltica, sp. nov., manganese oxide reducing chemolithoautotrophs of the class Epsilonproteobacteria isolated from the pelagic redoxclines of the Black and Baltic Seas and emended description of the genus Sulfurimonas.</title>
        <authorList>
            <person name="Henkel J.V."/>
            <person name="Laudan C."/>
            <person name="Werner J."/>
            <person name="Neu T."/>
            <person name="Plewe S."/>
            <person name="Sproer C."/>
            <person name="Bunk B."/>
            <person name="Schulz-Vogt H.N."/>
        </authorList>
    </citation>
    <scope>NUCLEOTIDE SEQUENCE [LARGE SCALE GENOMIC DNA]</scope>
    <source>
        <strain evidence="2 3">SoZ1</strain>
    </source>
</reference>
<dbReference type="KEGG" id="smas:HUE87_02910"/>
<keyword evidence="1" id="KW-0812">Transmembrane</keyword>
<keyword evidence="1" id="KW-1133">Transmembrane helix</keyword>
<dbReference type="RefSeq" id="WP_194367248.1">
    <property type="nucleotide sequence ID" value="NZ_CP054493.1"/>
</dbReference>
<feature type="transmembrane region" description="Helical" evidence="1">
    <location>
        <begin position="58"/>
        <end position="78"/>
    </location>
</feature>
<sequence length="397" mass="46101">MNIRYILFLILGLDALILILQTVELSASYYEVSLLYGEYSFLQAIVKASIYLLGQNDFALRLPMIILHIFSTILLYKISEKYVKIQKNRIWLVLIFVLLPGVMSSAIIVNEAGLVLFGLFLFVYVYENYSQKFIYLLLSIYLLVSGGFIYLYLSLVAYSLYKKDNSFFIFNLLLFSLSLLLYGIDAHGSPRGHILDSIGLYAAIFTPVIFVYVFYVLYKRYLTKDIELLWFISSVAFVLSLLLSFRQRVNIEEFAPYLILALPLVAQTFEHSYRVRLKKFRKSYRLIFIVSLSLLFINSSAVLFNKYLYHLIEDPEKHFSYKMHVAKELAIELKNRGISCISTNIKMSQRLKFYGVTKCNNYKLEENAFDSINSSSVTISYKNRVVYSTFVTKINTN</sequence>
<accession>A0A7S7M142</accession>
<feature type="transmembrane region" description="Helical" evidence="1">
    <location>
        <begin position="133"/>
        <end position="155"/>
    </location>
</feature>
<organism evidence="2 3">
    <name type="scientific">Candidatus Sulfurimonas marisnigri</name>
    <dbReference type="NCBI Taxonomy" id="2740405"/>
    <lineage>
        <taxon>Bacteria</taxon>
        <taxon>Pseudomonadati</taxon>
        <taxon>Campylobacterota</taxon>
        <taxon>Epsilonproteobacteria</taxon>
        <taxon>Campylobacterales</taxon>
        <taxon>Sulfurimonadaceae</taxon>
        <taxon>Sulfurimonas</taxon>
    </lineage>
</organism>
<protein>
    <recommendedName>
        <fullName evidence="4">Glycosyltransferase RgtA/B/C/D-like domain-containing protein</fullName>
    </recommendedName>
</protein>